<dbReference type="SMART" id="SM00028">
    <property type="entry name" value="TPR"/>
    <property type="match status" value="4"/>
</dbReference>
<dbReference type="InterPro" id="IPR011990">
    <property type="entry name" value="TPR-like_helical_dom_sf"/>
</dbReference>
<reference evidence="3" key="1">
    <citation type="submission" date="2018-05" db="EMBL/GenBank/DDBJ databases">
        <authorList>
            <person name="Lanie J.A."/>
            <person name="Ng W.-L."/>
            <person name="Kazmierczak K.M."/>
            <person name="Andrzejewski T.M."/>
            <person name="Davidsen T.M."/>
            <person name="Wayne K.J."/>
            <person name="Tettelin H."/>
            <person name="Glass J.I."/>
            <person name="Rusch D."/>
            <person name="Podicherti R."/>
            <person name="Tsui H.-C.T."/>
            <person name="Winkler M.E."/>
        </authorList>
    </citation>
    <scope>NUCLEOTIDE SEQUENCE</scope>
</reference>
<dbReference type="AlphaFoldDB" id="A0A381XH77"/>
<dbReference type="EMBL" id="UINC01015170">
    <property type="protein sequence ID" value="SVA64079.1"/>
    <property type="molecule type" value="Genomic_DNA"/>
</dbReference>
<accession>A0A381XH77</accession>
<dbReference type="SUPFAM" id="SSF69318">
    <property type="entry name" value="Integrin alpha N-terminal domain"/>
    <property type="match status" value="1"/>
</dbReference>
<dbReference type="Pfam" id="PF14559">
    <property type="entry name" value="TPR_19"/>
    <property type="match status" value="1"/>
</dbReference>
<dbReference type="PANTHER" id="PTHR22904:SF533">
    <property type="entry name" value="HSP70-HSP90 ORGANIZING PROTEIN 3"/>
    <property type="match status" value="1"/>
</dbReference>
<keyword evidence="2" id="KW-0802">TPR repeat</keyword>
<evidence type="ECO:0000313" key="3">
    <source>
        <dbReference type="EMBL" id="SVA64079.1"/>
    </source>
</evidence>
<dbReference type="PANTHER" id="PTHR22904">
    <property type="entry name" value="TPR REPEAT CONTAINING PROTEIN"/>
    <property type="match status" value="1"/>
</dbReference>
<evidence type="ECO:0000256" key="1">
    <source>
        <dbReference type="ARBA" id="ARBA00022737"/>
    </source>
</evidence>
<dbReference type="Pfam" id="PF13432">
    <property type="entry name" value="TPR_16"/>
    <property type="match status" value="1"/>
</dbReference>
<dbReference type="Gene3D" id="1.25.40.10">
    <property type="entry name" value="Tetratricopeptide repeat domain"/>
    <property type="match status" value="2"/>
</dbReference>
<gene>
    <name evidence="3" type="ORF">METZ01_LOCUS116933</name>
</gene>
<dbReference type="InterPro" id="IPR019734">
    <property type="entry name" value="TPR_rpt"/>
</dbReference>
<proteinExistence type="predicted"/>
<organism evidence="3">
    <name type="scientific">marine metagenome</name>
    <dbReference type="NCBI Taxonomy" id="408172"/>
    <lineage>
        <taxon>unclassified sequences</taxon>
        <taxon>metagenomes</taxon>
        <taxon>ecological metagenomes</taxon>
    </lineage>
</organism>
<dbReference type="PROSITE" id="PS50005">
    <property type="entry name" value="TPR"/>
    <property type="match status" value="2"/>
</dbReference>
<keyword evidence="1" id="KW-0677">Repeat</keyword>
<sequence length="496" mass="53411">MLGQIGQSLYLLVLAICLIGCKRSPSGSSSQTGVSPNDPSEKFLSLMNAGKDYQDQGDATNALAIYKEAAALVPSDPDVHLNLANGYLLSDAGAEAIREADEVLRLEPNSAAAYFIKGSAYLRLLNPEESVKALENSRKIDPGVTATFFQLGMARMGLKQWDEAIAAFQEGIRLDPNRLHSTAHYLLAQSLLRAGRKEEAQRELQLHQSNIEGEGPAMGAGVFERSKHTRARIPFRLEQPESEGVRIKFLDATQEVLGDAAKKFSGPIGLIDANRTGWNSLFLVEEGIGLRLLWNSNGVFHPHGLAYPARPDADYSKILVGDLQNDRLDDIVVLGGGGSRLFRMGTNGLAMDVSSSSGLSTLSAINGMLIDLDFTGKLDLVAVTGNSNEVQVLRQSGHMAGIGLQTMSFTNITGTSGMPATLRNAQAVVMEDWNRDHVMDVIVSRTDRPPLLLEKQRGGKLVPREQNGWVGGSAFCAGDFDNDLRPDLAVVGAGSI</sequence>
<feature type="non-terminal residue" evidence="3">
    <location>
        <position position="496"/>
    </location>
</feature>
<evidence type="ECO:0000256" key="2">
    <source>
        <dbReference type="ARBA" id="ARBA00022803"/>
    </source>
</evidence>
<dbReference type="GO" id="GO:0051879">
    <property type="term" value="F:Hsp90 protein binding"/>
    <property type="evidence" value="ECO:0007669"/>
    <property type="project" value="TreeGrafter"/>
</dbReference>
<dbReference type="InterPro" id="IPR028994">
    <property type="entry name" value="Integrin_alpha_N"/>
</dbReference>
<protein>
    <submittedName>
        <fullName evidence="3">Uncharacterized protein</fullName>
    </submittedName>
</protein>
<dbReference type="SUPFAM" id="SSF48452">
    <property type="entry name" value="TPR-like"/>
    <property type="match status" value="1"/>
</dbReference>
<name>A0A381XH77_9ZZZZ</name>